<feature type="domain" description="ABC transporter" evidence="14">
    <location>
        <begin position="376"/>
        <end position="642"/>
    </location>
</feature>
<evidence type="ECO:0000256" key="10">
    <source>
        <dbReference type="ARBA" id="ARBA00023136"/>
    </source>
</evidence>
<feature type="domain" description="ABC transporter" evidence="14">
    <location>
        <begin position="965"/>
        <end position="1204"/>
    </location>
</feature>
<evidence type="ECO:0000256" key="3">
    <source>
        <dbReference type="ARBA" id="ARBA00007577"/>
    </source>
</evidence>
<dbReference type="Pfam" id="PF00664">
    <property type="entry name" value="ABC_membrane"/>
    <property type="match status" value="2"/>
</dbReference>
<sequence length="1210" mass="130632">MAGDGGNREQEEEVRHLDCKEEEEEEESAVKTVPLYKLLFSFADSTDIMLMAVGIIAAVANGLSLPFMTLLVGDITNAFGQNQSNNHIVHAVSKVALKFVYLALGSGLASFLQMSCWMVSGERQAARIRNLYLQAILRQDVAFFDKETNTGEVVGRMSGDTVLMQDAMGEKVGKFIQLVSTFLGGFVIAFIKGWLLTLVMLSSIPLLVLSGGIMSVVVAKMASRGQSAYSKAASVVEQTIGSIRTVASFTGEKQAVATYNKLLEKAYQSGVQEGLATGLGLGSVYFVMFCSYGLAIWFGARMILEKGYTGGEVFSVIIAVLAGSMSLGQASPCVSAFAAGQAAAFKMFETINRRPSIDAYDTTAGKILDDDIRGDIELRDIYFSYPARPDEQIFCGFSLFVHNGTTAALVGQSGSGKSTVISLIERFYDPQAGEILIDGINLKDFQLRWIRKKIALVSQEPVLFTASIKDNISYGKPGASMDEITAAAELSNAAKFIDKLPQVTLLVHFIHMFLIYITPTQVYFLTSTVMNQGLDTMVGEHGTQLSGGQKQRVAIARAIIKDPRILLLDEATSALDAESERVVQEALDRIMVNRTTIIVAHRLTTVRNAHMIAVIHQGKIVEKGTHLELLKDPEGTYSQLVCLQEADKDREQYERQLSQRRTSSLRSVSRSSSGIGNSSRRSISASSFGLPTGLGVTETTAADPEIPSPEKLSTKIPIRRLASLNKPEIPVLLAGTISGVINGAILPLFGILISNVIKAFYEPPHELKKDANFWSLIFVVLGAVSFLACPARTYFFGVAGCRLIKRVRSMCFEKVIRMEVGWFDEPEHSSGVIGARLSADASTVRGLVGDALAQIVQDTASAVVGLAIAFEASWQLALIILAMIPMIGLNGYAQIKFMKGFSADAKVFFSLTMAAMAISQSSSLAPDSSKARSAAASVFSILDRKSKIDPIDESGMTLEDVKGEIVFLQVSFSYPTRPDVQILRGLCLSICNGKSIAIVGESGSGKSTAISLLQRFYDPDLGEITLDGVEIRKLQVKWLRQQMGLVSQEPVLFNDTIRANIGYGKGGRGAASEAEISSAAKLANAHNFISALQQGYDTTVGERGVQLSGGQKQRVAIARAIVKNPKILLLDEATSALDAESERVVQDALDRVMLGRTTIVVAHRLSTIRGADVIAVVKNGVIVEKGNHDTLINIEHGFYASLVALHSTAS</sequence>
<evidence type="ECO:0000256" key="12">
    <source>
        <dbReference type="SAM" id="MobiDB-lite"/>
    </source>
</evidence>
<name>A0A328D880_9ASTE</name>
<dbReference type="FunFam" id="3.40.50.300:FF:000066">
    <property type="entry name" value="ABC transporter B family member 1"/>
    <property type="match status" value="1"/>
</dbReference>
<evidence type="ECO:0000259" key="14">
    <source>
        <dbReference type="PROSITE" id="PS50893"/>
    </source>
</evidence>
<dbReference type="CDD" id="cd18577">
    <property type="entry name" value="ABC_6TM_Pgp_ABCB1_D1_like"/>
    <property type="match status" value="1"/>
</dbReference>
<feature type="transmembrane region" description="Helical" evidence="13">
    <location>
        <begin position="172"/>
        <end position="191"/>
    </location>
</feature>
<dbReference type="InterPro" id="IPR039421">
    <property type="entry name" value="Type_1_exporter"/>
</dbReference>
<evidence type="ECO:0000256" key="13">
    <source>
        <dbReference type="SAM" id="Phobius"/>
    </source>
</evidence>
<keyword evidence="17" id="KW-1185">Reference proteome</keyword>
<feature type="transmembrane region" description="Helical" evidence="13">
    <location>
        <begin position="729"/>
        <end position="753"/>
    </location>
</feature>
<dbReference type="GO" id="GO:0005743">
    <property type="term" value="C:mitochondrial inner membrane"/>
    <property type="evidence" value="ECO:0007669"/>
    <property type="project" value="TreeGrafter"/>
</dbReference>
<keyword evidence="6" id="KW-0677">Repeat</keyword>
<feature type="region of interest" description="Disordered" evidence="12">
    <location>
        <begin position="1"/>
        <end position="25"/>
    </location>
</feature>
<evidence type="ECO:0000256" key="4">
    <source>
        <dbReference type="ARBA" id="ARBA00022448"/>
    </source>
</evidence>
<dbReference type="GO" id="GO:0016887">
    <property type="term" value="F:ATP hydrolysis activity"/>
    <property type="evidence" value="ECO:0007669"/>
    <property type="project" value="InterPro"/>
</dbReference>
<feature type="transmembrane region" description="Helical" evidence="13">
    <location>
        <begin position="99"/>
        <end position="119"/>
    </location>
</feature>
<comment type="similarity">
    <text evidence="3">Belongs to the ABC transporter superfamily. ABCB family. Multidrug resistance exporter (TC 3.A.1.201) subfamily.</text>
</comment>
<dbReference type="SMART" id="SM00382">
    <property type="entry name" value="AAA"/>
    <property type="match status" value="2"/>
</dbReference>
<proteinExistence type="inferred from homology"/>
<dbReference type="EMBL" id="NQVE01000179">
    <property type="protein sequence ID" value="RAL42007.1"/>
    <property type="molecule type" value="Genomic_DNA"/>
</dbReference>
<dbReference type="Gene3D" id="3.40.50.300">
    <property type="entry name" value="P-loop containing nucleotide triphosphate hydrolases"/>
    <property type="match status" value="2"/>
</dbReference>
<dbReference type="GO" id="GO:0009536">
    <property type="term" value="C:plastid"/>
    <property type="evidence" value="ECO:0007669"/>
    <property type="project" value="UniProtKB-SubCell"/>
</dbReference>
<evidence type="ECO:0000256" key="5">
    <source>
        <dbReference type="ARBA" id="ARBA00022692"/>
    </source>
</evidence>
<keyword evidence="5 13" id="KW-0812">Transmembrane</keyword>
<keyword evidence="4" id="KW-0813">Transport</keyword>
<feature type="domain" description="ABC transmembrane type-1" evidence="15">
    <location>
        <begin position="733"/>
        <end position="905"/>
    </location>
</feature>
<dbReference type="PANTHER" id="PTHR43394">
    <property type="entry name" value="ATP-DEPENDENT PERMEASE MDL1, MITOCHONDRIAL"/>
    <property type="match status" value="1"/>
</dbReference>
<dbReference type="GO" id="GO:0005524">
    <property type="term" value="F:ATP binding"/>
    <property type="evidence" value="ECO:0007669"/>
    <property type="project" value="UniProtKB-KW"/>
</dbReference>
<feature type="domain" description="ABC transmembrane type-1" evidence="15">
    <location>
        <begin position="52"/>
        <end position="339"/>
    </location>
</feature>
<dbReference type="Proteomes" id="UP000249390">
    <property type="component" value="Unassembled WGS sequence"/>
</dbReference>
<feature type="transmembrane region" description="Helical" evidence="13">
    <location>
        <begin position="284"/>
        <end position="304"/>
    </location>
</feature>
<evidence type="ECO:0000313" key="16">
    <source>
        <dbReference type="EMBL" id="RAL42007.1"/>
    </source>
</evidence>
<dbReference type="PANTHER" id="PTHR43394:SF16">
    <property type="entry name" value="ABC TRANSPORTER B FAMILY MEMBER 4-LIKE ISOFORM X1"/>
    <property type="match status" value="1"/>
</dbReference>
<dbReference type="InterPro" id="IPR003593">
    <property type="entry name" value="AAA+_ATPase"/>
</dbReference>
<keyword evidence="9 13" id="KW-1133">Transmembrane helix</keyword>
<dbReference type="GO" id="GO:0090374">
    <property type="term" value="P:oligopeptide export from mitochondrion"/>
    <property type="evidence" value="ECO:0007669"/>
    <property type="project" value="TreeGrafter"/>
</dbReference>
<dbReference type="GO" id="GO:0005886">
    <property type="term" value="C:plasma membrane"/>
    <property type="evidence" value="ECO:0007669"/>
    <property type="project" value="UniProtKB-SubCell"/>
</dbReference>
<dbReference type="CDD" id="cd03249">
    <property type="entry name" value="ABC_MTABC3_MDL1_MDL2"/>
    <property type="match status" value="2"/>
</dbReference>
<evidence type="ECO:0000256" key="2">
    <source>
        <dbReference type="ARBA" id="ARBA00004651"/>
    </source>
</evidence>
<dbReference type="InterPro" id="IPR017871">
    <property type="entry name" value="ABC_transporter-like_CS"/>
</dbReference>
<dbReference type="FunFam" id="1.20.1560.10:FF:000044">
    <property type="entry name" value="ABC transporter B family member 9"/>
    <property type="match status" value="1"/>
</dbReference>
<feature type="transmembrane region" description="Helical" evidence="13">
    <location>
        <begin position="773"/>
        <end position="800"/>
    </location>
</feature>
<protein>
    <submittedName>
        <fullName evidence="16">Uncharacterized protein</fullName>
    </submittedName>
</protein>
<evidence type="ECO:0000256" key="11">
    <source>
        <dbReference type="ARBA" id="ARBA00023180"/>
    </source>
</evidence>
<evidence type="ECO:0000256" key="8">
    <source>
        <dbReference type="ARBA" id="ARBA00022840"/>
    </source>
</evidence>
<dbReference type="Pfam" id="PF00005">
    <property type="entry name" value="ABC_tran"/>
    <property type="match status" value="2"/>
</dbReference>
<keyword evidence="7" id="KW-0547">Nucleotide-binding</keyword>
<dbReference type="InterPro" id="IPR011527">
    <property type="entry name" value="ABC1_TM_dom"/>
</dbReference>
<feature type="transmembrane region" description="Helical" evidence="13">
    <location>
        <begin position="48"/>
        <end position="72"/>
    </location>
</feature>
<evidence type="ECO:0000256" key="9">
    <source>
        <dbReference type="ARBA" id="ARBA00022989"/>
    </source>
</evidence>
<dbReference type="SUPFAM" id="SSF90123">
    <property type="entry name" value="ABC transporter transmembrane region"/>
    <property type="match status" value="2"/>
</dbReference>
<evidence type="ECO:0000259" key="15">
    <source>
        <dbReference type="PROSITE" id="PS50929"/>
    </source>
</evidence>
<evidence type="ECO:0000313" key="17">
    <source>
        <dbReference type="Proteomes" id="UP000249390"/>
    </source>
</evidence>
<dbReference type="PROSITE" id="PS50893">
    <property type="entry name" value="ABC_TRANSPORTER_2"/>
    <property type="match status" value="2"/>
</dbReference>
<dbReference type="Gene3D" id="1.20.1560.10">
    <property type="entry name" value="ABC transporter type 1, transmembrane domain"/>
    <property type="match status" value="2"/>
</dbReference>
<dbReference type="InterPro" id="IPR027417">
    <property type="entry name" value="P-loop_NTPase"/>
</dbReference>
<dbReference type="SUPFAM" id="SSF52540">
    <property type="entry name" value="P-loop containing nucleoside triphosphate hydrolases"/>
    <property type="match status" value="2"/>
</dbReference>
<evidence type="ECO:0000256" key="7">
    <source>
        <dbReference type="ARBA" id="ARBA00022741"/>
    </source>
</evidence>
<feature type="compositionally biased region" description="Basic and acidic residues" evidence="12">
    <location>
        <begin position="1"/>
        <end position="19"/>
    </location>
</feature>
<feature type="region of interest" description="Disordered" evidence="12">
    <location>
        <begin position="652"/>
        <end position="686"/>
    </location>
</feature>
<keyword evidence="11" id="KW-0325">Glycoprotein</keyword>
<dbReference type="InterPro" id="IPR036640">
    <property type="entry name" value="ABC1_TM_sf"/>
</dbReference>
<dbReference type="InterPro" id="IPR003439">
    <property type="entry name" value="ABC_transporter-like_ATP-bd"/>
</dbReference>
<evidence type="ECO:0000256" key="1">
    <source>
        <dbReference type="ARBA" id="ARBA00004474"/>
    </source>
</evidence>
<evidence type="ECO:0000256" key="6">
    <source>
        <dbReference type="ARBA" id="ARBA00022737"/>
    </source>
</evidence>
<accession>A0A328D880</accession>
<dbReference type="GO" id="GO:0015421">
    <property type="term" value="F:ABC-type oligopeptide transporter activity"/>
    <property type="evidence" value="ECO:0007669"/>
    <property type="project" value="TreeGrafter"/>
</dbReference>
<dbReference type="AlphaFoldDB" id="A0A328D880"/>
<dbReference type="PROSITE" id="PS00211">
    <property type="entry name" value="ABC_TRANSPORTER_1"/>
    <property type="match status" value="2"/>
</dbReference>
<comment type="caution">
    <text evidence="16">The sequence shown here is derived from an EMBL/GenBank/DDBJ whole genome shotgun (WGS) entry which is preliminary data.</text>
</comment>
<feature type="transmembrane region" description="Helical" evidence="13">
    <location>
        <begin position="197"/>
        <end position="219"/>
    </location>
</feature>
<comment type="subcellular location">
    <subcellularLocation>
        <location evidence="2">Cell membrane</location>
        <topology evidence="2">Multi-pass membrane protein</topology>
    </subcellularLocation>
    <subcellularLocation>
        <location evidence="1">Plastid</location>
    </subcellularLocation>
</comment>
<gene>
    <name evidence="16" type="ORF">DM860_018181</name>
</gene>
<dbReference type="CDD" id="cd18578">
    <property type="entry name" value="ABC_6TM_Pgp_ABCB1_D2_like"/>
    <property type="match status" value="1"/>
</dbReference>
<dbReference type="PROSITE" id="PS50929">
    <property type="entry name" value="ABC_TM1F"/>
    <property type="match status" value="2"/>
</dbReference>
<reference evidence="16 17" key="1">
    <citation type="submission" date="2018-06" db="EMBL/GenBank/DDBJ databases">
        <title>The Genome of Cuscuta australis (Dodder) Provides Insight into the Evolution of Plant Parasitism.</title>
        <authorList>
            <person name="Liu H."/>
        </authorList>
    </citation>
    <scope>NUCLEOTIDE SEQUENCE [LARGE SCALE GENOMIC DNA]</scope>
    <source>
        <strain evidence="17">cv. Yunnan</strain>
        <tissue evidence="16">Vines</tissue>
    </source>
</reference>
<feature type="compositionally biased region" description="Low complexity" evidence="12">
    <location>
        <begin position="655"/>
        <end position="686"/>
    </location>
</feature>
<keyword evidence="8" id="KW-0067">ATP-binding</keyword>
<organism evidence="16 17">
    <name type="scientific">Cuscuta australis</name>
    <dbReference type="NCBI Taxonomy" id="267555"/>
    <lineage>
        <taxon>Eukaryota</taxon>
        <taxon>Viridiplantae</taxon>
        <taxon>Streptophyta</taxon>
        <taxon>Embryophyta</taxon>
        <taxon>Tracheophyta</taxon>
        <taxon>Spermatophyta</taxon>
        <taxon>Magnoliopsida</taxon>
        <taxon>eudicotyledons</taxon>
        <taxon>Gunneridae</taxon>
        <taxon>Pentapetalae</taxon>
        <taxon>asterids</taxon>
        <taxon>lamiids</taxon>
        <taxon>Solanales</taxon>
        <taxon>Convolvulaceae</taxon>
        <taxon>Cuscuteae</taxon>
        <taxon>Cuscuta</taxon>
        <taxon>Cuscuta subgen. Grammica</taxon>
        <taxon>Cuscuta sect. Cleistogrammica</taxon>
    </lineage>
</organism>
<keyword evidence="10 13" id="KW-0472">Membrane</keyword>